<keyword evidence="3" id="KW-0808">Transferase</keyword>
<keyword evidence="6" id="KW-0238">DNA-binding</keyword>
<dbReference type="SMART" id="SM00345">
    <property type="entry name" value="HTH_GNTR"/>
    <property type="match status" value="1"/>
</dbReference>
<dbReference type="CDD" id="cd00609">
    <property type="entry name" value="AAT_like"/>
    <property type="match status" value="1"/>
</dbReference>
<evidence type="ECO:0000256" key="4">
    <source>
        <dbReference type="ARBA" id="ARBA00022898"/>
    </source>
</evidence>
<reference evidence="9 10" key="1">
    <citation type="submission" date="2015-01" db="EMBL/GenBank/DDBJ databases">
        <title>Genome sequence of the anaerobic bacterium Geobacter soli GSS01, a dissimilatory Fe(III) reducer from soil.</title>
        <authorList>
            <person name="Yang G."/>
            <person name="Zhou S."/>
        </authorList>
    </citation>
    <scope>NUCLEOTIDE SEQUENCE [LARGE SCALE GENOMIC DNA]</scope>
    <source>
        <strain evidence="9 10">GSS01</strain>
    </source>
</reference>
<keyword evidence="7" id="KW-0804">Transcription</keyword>
<evidence type="ECO:0000256" key="7">
    <source>
        <dbReference type="ARBA" id="ARBA00023163"/>
    </source>
</evidence>
<dbReference type="Pfam" id="PF00155">
    <property type="entry name" value="Aminotran_1_2"/>
    <property type="match status" value="1"/>
</dbReference>
<proteinExistence type="inferred from homology"/>
<dbReference type="PROSITE" id="PS50949">
    <property type="entry name" value="HTH_GNTR"/>
    <property type="match status" value="1"/>
</dbReference>
<keyword evidence="5" id="KW-0805">Transcription regulation</keyword>
<dbReference type="SUPFAM" id="SSF46785">
    <property type="entry name" value="Winged helix' DNA-binding domain"/>
    <property type="match status" value="1"/>
</dbReference>
<dbReference type="GO" id="GO:0030170">
    <property type="term" value="F:pyridoxal phosphate binding"/>
    <property type="evidence" value="ECO:0007669"/>
    <property type="project" value="InterPro"/>
</dbReference>
<dbReference type="CDD" id="cd07377">
    <property type="entry name" value="WHTH_GntR"/>
    <property type="match status" value="1"/>
</dbReference>
<dbReference type="PANTHER" id="PTHR46577">
    <property type="entry name" value="HTH-TYPE TRANSCRIPTIONAL REGULATORY PROTEIN GABR"/>
    <property type="match status" value="1"/>
</dbReference>
<dbReference type="Gene3D" id="3.40.640.10">
    <property type="entry name" value="Type I PLP-dependent aspartate aminotransferase-like (Major domain)"/>
    <property type="match status" value="1"/>
</dbReference>
<dbReference type="InterPro" id="IPR015422">
    <property type="entry name" value="PyrdxlP-dep_Trfase_small"/>
</dbReference>
<dbReference type="PANTHER" id="PTHR46577:SF2">
    <property type="entry name" value="TRANSCRIPTIONAL REGULATORY PROTEIN"/>
    <property type="match status" value="1"/>
</dbReference>
<gene>
    <name evidence="9" type="ORF">SE37_14575</name>
</gene>
<dbReference type="AlphaFoldDB" id="A0A0C1TSC2"/>
<dbReference type="Proteomes" id="UP000031433">
    <property type="component" value="Unassembled WGS sequence"/>
</dbReference>
<dbReference type="InterPro" id="IPR004839">
    <property type="entry name" value="Aminotransferase_I/II_large"/>
</dbReference>
<comment type="similarity">
    <text evidence="1">In the C-terminal section; belongs to the class-I pyridoxal-phosphate-dependent aminotransferase family.</text>
</comment>
<evidence type="ECO:0000313" key="9">
    <source>
        <dbReference type="EMBL" id="KIE43764.1"/>
    </source>
</evidence>
<dbReference type="EMBL" id="JXBL01000001">
    <property type="protein sequence ID" value="KIE43764.1"/>
    <property type="molecule type" value="Genomic_DNA"/>
</dbReference>
<comment type="caution">
    <text evidence="9">The sequence shown here is derived from an EMBL/GenBank/DDBJ whole genome shotgun (WGS) entry which is preliminary data.</text>
</comment>
<protein>
    <submittedName>
        <fullName evidence="9">GntR family transcriptional regulator</fullName>
    </submittedName>
</protein>
<dbReference type="InterPro" id="IPR000524">
    <property type="entry name" value="Tscrpt_reg_HTH_GntR"/>
</dbReference>
<keyword evidence="10" id="KW-1185">Reference proteome</keyword>
<dbReference type="FunFam" id="3.40.640.10:FF:000023">
    <property type="entry name" value="Transcriptional regulator, GntR family"/>
    <property type="match status" value="1"/>
</dbReference>
<dbReference type="GO" id="GO:0008483">
    <property type="term" value="F:transaminase activity"/>
    <property type="evidence" value="ECO:0007669"/>
    <property type="project" value="UniProtKB-KW"/>
</dbReference>
<evidence type="ECO:0000256" key="6">
    <source>
        <dbReference type="ARBA" id="ARBA00023125"/>
    </source>
</evidence>
<name>A0A0C1TSC2_9BACT</name>
<sequence length="478" mass="52333">MNTMKGGGKIPLYESVADRVAQLIGEGTFRAGDRIPSVRALGRQFQVSLTTVMEAYTLLEDRGLIEARPQSGYYVRARFPGSTAEPEMTAPPLKPTTVGTAELSMMVMRDTRNPALVPLGAAIPNPELLPVDRLNRMLATESRKHAVASVSYDMPPGCERLRVQIARRMLAVGCALAPDQIVTTSGCIEAVVLSLRAICRPGDTVAVESPVYYNFLQAIDLMGLKALEIPTHPRTGISLDALRYALDHTPIRACLVVANFNNPLGSLMPDDHKRELVAMLAARRVPLIEDDIYGDLSFSPERPRAAKAFDEAGLVLYCTSVTKTVAPGYRVGWVAPGIFQKEIERLKAVTTIACSTPTELAVAEFLANGGYDHHLRRIRRTYARQMSLMAEAVGRAFPAGTRVTRPEGGFVLWVECPERVDSLVLYEQALTRGITIAPGPIFSATGKYRNCIRLNAAWWDDRVERAIHTLGELGAAMM</sequence>
<evidence type="ECO:0000313" key="10">
    <source>
        <dbReference type="Proteomes" id="UP000031433"/>
    </source>
</evidence>
<evidence type="ECO:0000256" key="3">
    <source>
        <dbReference type="ARBA" id="ARBA00022679"/>
    </source>
</evidence>
<dbReference type="InterPro" id="IPR051446">
    <property type="entry name" value="HTH_trans_reg/aminotransferase"/>
</dbReference>
<evidence type="ECO:0000256" key="1">
    <source>
        <dbReference type="ARBA" id="ARBA00005384"/>
    </source>
</evidence>
<dbReference type="GO" id="GO:0003700">
    <property type="term" value="F:DNA-binding transcription factor activity"/>
    <property type="evidence" value="ECO:0007669"/>
    <property type="project" value="InterPro"/>
</dbReference>
<keyword evidence="4" id="KW-0663">Pyridoxal phosphate</keyword>
<evidence type="ECO:0000256" key="2">
    <source>
        <dbReference type="ARBA" id="ARBA00022576"/>
    </source>
</evidence>
<evidence type="ECO:0000259" key="8">
    <source>
        <dbReference type="PROSITE" id="PS50949"/>
    </source>
</evidence>
<dbReference type="Gene3D" id="1.10.10.10">
    <property type="entry name" value="Winged helix-like DNA-binding domain superfamily/Winged helix DNA-binding domain"/>
    <property type="match status" value="1"/>
</dbReference>
<dbReference type="SUPFAM" id="SSF53383">
    <property type="entry name" value="PLP-dependent transferases"/>
    <property type="match status" value="1"/>
</dbReference>
<dbReference type="Pfam" id="PF00392">
    <property type="entry name" value="GntR"/>
    <property type="match status" value="1"/>
</dbReference>
<evidence type="ECO:0000256" key="5">
    <source>
        <dbReference type="ARBA" id="ARBA00023015"/>
    </source>
</evidence>
<dbReference type="Gene3D" id="3.90.1150.10">
    <property type="entry name" value="Aspartate Aminotransferase, domain 1"/>
    <property type="match status" value="1"/>
</dbReference>
<dbReference type="InterPro" id="IPR015424">
    <property type="entry name" value="PyrdxlP-dep_Trfase"/>
</dbReference>
<organism evidence="9 10">
    <name type="scientific">Geobacter soli</name>
    <dbReference type="NCBI Taxonomy" id="1510391"/>
    <lineage>
        <taxon>Bacteria</taxon>
        <taxon>Pseudomonadati</taxon>
        <taxon>Thermodesulfobacteriota</taxon>
        <taxon>Desulfuromonadia</taxon>
        <taxon>Geobacterales</taxon>
        <taxon>Geobacteraceae</taxon>
        <taxon>Geobacter</taxon>
    </lineage>
</organism>
<dbReference type="GO" id="GO:0003677">
    <property type="term" value="F:DNA binding"/>
    <property type="evidence" value="ECO:0007669"/>
    <property type="project" value="UniProtKB-KW"/>
</dbReference>
<keyword evidence="2" id="KW-0032">Aminotransferase</keyword>
<dbReference type="InterPro" id="IPR015421">
    <property type="entry name" value="PyrdxlP-dep_Trfase_major"/>
</dbReference>
<feature type="domain" description="HTH gntR-type" evidence="8">
    <location>
        <begin position="10"/>
        <end position="78"/>
    </location>
</feature>
<dbReference type="InterPro" id="IPR036390">
    <property type="entry name" value="WH_DNA-bd_sf"/>
</dbReference>
<dbReference type="InterPro" id="IPR036388">
    <property type="entry name" value="WH-like_DNA-bd_sf"/>
</dbReference>
<accession>A0A0C1TSC2</accession>